<organism evidence="1 2">
    <name type="scientific">Meloidogyne enterolobii</name>
    <name type="common">Root-knot nematode worm</name>
    <name type="synonym">Meloidogyne mayaguensis</name>
    <dbReference type="NCBI Taxonomy" id="390850"/>
    <lineage>
        <taxon>Eukaryota</taxon>
        <taxon>Metazoa</taxon>
        <taxon>Ecdysozoa</taxon>
        <taxon>Nematoda</taxon>
        <taxon>Chromadorea</taxon>
        <taxon>Rhabditida</taxon>
        <taxon>Tylenchina</taxon>
        <taxon>Tylenchomorpha</taxon>
        <taxon>Tylenchoidea</taxon>
        <taxon>Meloidogynidae</taxon>
        <taxon>Meloidogyninae</taxon>
        <taxon>Meloidogyne</taxon>
    </lineage>
</organism>
<dbReference type="Proteomes" id="UP001497535">
    <property type="component" value="Unassembled WGS sequence"/>
</dbReference>
<accession>A0ACB0XQL5</accession>
<keyword evidence="2" id="KW-1185">Reference proteome</keyword>
<comment type="caution">
    <text evidence="1">The sequence shown here is derived from an EMBL/GenBank/DDBJ whole genome shotgun (WGS) entry which is preliminary data.</text>
</comment>
<evidence type="ECO:0000313" key="2">
    <source>
        <dbReference type="Proteomes" id="UP001497535"/>
    </source>
</evidence>
<sequence>MLLFKHGRNRAAAFGMLRERLLLVCWLLSAMALIHQVAGDDPPQPPVEPPPAPASAANTVGFGRHTKSGEKVKLANGEWNPATSPEDLKAYKEAGALNPCDDIEYDKETGDIIVKYRKDGRTRDQGCMVDLLTKYTTSVDFIIGIKNGNGLEHCLKPTTTYPNSPCKWYQVLGCGRSTEYRESSYANTFVFAMFYVLLIFLNFLRLPFIYSRTVAEFQSMRYFQPATGDGCPGSCGGNTVCRKWTGLAAGFAKNDGKLLRTVAGIGDPGGSYCGLANSVGENDVSYKITVDNGNMHWFQSEGCAWEEGGFPRDTRCVNKNSMAQELGEKITWETEPPKGEFTRLFTFALLPQKATRVHTRDRIEGDGLRGPECDEIYVKFPGSSFKLLVPGGSAPPQTGETLEPPPPTAPSTPPPVQPAEGGGSLGIVIVIVIIVVIVAAVGGVLVFFFVIKKSEPDAVEEDYFGTSKAGGTTKTKAGTTVGATQAKTGGLTTVGTKAGTTAGGTAKTAAAATKAGTTVGGKTAGGKTAGGGTTKK</sequence>
<gene>
    <name evidence="1" type="ORF">MENTE1834_LOCUS2237</name>
</gene>
<protein>
    <submittedName>
        <fullName evidence="1">Uncharacterized protein</fullName>
    </submittedName>
</protein>
<dbReference type="EMBL" id="CAVMJV010000002">
    <property type="protein sequence ID" value="CAK5012835.1"/>
    <property type="molecule type" value="Genomic_DNA"/>
</dbReference>
<name>A0ACB0XQL5_MELEN</name>
<proteinExistence type="predicted"/>
<reference evidence="1" key="1">
    <citation type="submission" date="2023-11" db="EMBL/GenBank/DDBJ databases">
        <authorList>
            <person name="Poullet M."/>
        </authorList>
    </citation>
    <scope>NUCLEOTIDE SEQUENCE</scope>
    <source>
        <strain evidence="1">E1834</strain>
    </source>
</reference>
<evidence type="ECO:0000313" key="1">
    <source>
        <dbReference type="EMBL" id="CAK5012835.1"/>
    </source>
</evidence>